<dbReference type="NCBIfam" id="TIGR00014">
    <property type="entry name" value="arsC"/>
    <property type="match status" value="1"/>
</dbReference>
<dbReference type="EC" id="1.20.4.1" evidence="4"/>
<dbReference type="PANTHER" id="PTHR30041:SF4">
    <property type="entry name" value="ARSENATE REDUCTASE"/>
    <property type="match status" value="1"/>
</dbReference>
<dbReference type="PANTHER" id="PTHR30041">
    <property type="entry name" value="ARSENATE REDUCTASE"/>
    <property type="match status" value="1"/>
</dbReference>
<dbReference type="Pfam" id="PF03960">
    <property type="entry name" value="ArsC"/>
    <property type="match status" value="1"/>
</dbReference>
<dbReference type="InterPro" id="IPR006659">
    <property type="entry name" value="Arsenate_reductase"/>
</dbReference>
<protein>
    <recommendedName>
        <fullName evidence="4">Arsenate reductase</fullName>
        <ecNumber evidence="4">1.20.4.1</ecNumber>
    </recommendedName>
</protein>
<comment type="catalytic activity">
    <reaction evidence="4">
        <text>[glutaredoxin]-dithiol + arsenate + glutathione + H(+) = glutathionyl-S-S-[glutaredoxin] + arsenite + H2O</text>
        <dbReference type="Rhea" id="RHEA:22016"/>
        <dbReference type="Rhea" id="RHEA-COMP:10729"/>
        <dbReference type="Rhea" id="RHEA-COMP:17668"/>
        <dbReference type="ChEBI" id="CHEBI:15377"/>
        <dbReference type="ChEBI" id="CHEBI:15378"/>
        <dbReference type="ChEBI" id="CHEBI:29242"/>
        <dbReference type="ChEBI" id="CHEBI:29950"/>
        <dbReference type="ChEBI" id="CHEBI:48597"/>
        <dbReference type="ChEBI" id="CHEBI:57925"/>
        <dbReference type="ChEBI" id="CHEBI:146199"/>
        <dbReference type="EC" id="1.20.4.1"/>
    </reaction>
</comment>
<accession>A0ABY2CJA9</accession>
<sequence length="121" mass="13588">MIKVQTMSVKIYHNPRCGKSRDTLKLLEAQGVTPEVVEYLKSPPTAAELQDILTKLNIKPRELMRTKEPEYKDNGLDDKSLSDADLIEAMIRIPKLIERPIVLKDGKAAIGRPPENVLAIL</sequence>
<dbReference type="InterPro" id="IPR036249">
    <property type="entry name" value="Thioredoxin-like_sf"/>
</dbReference>
<keyword evidence="6" id="KW-1185">Reference proteome</keyword>
<organism evidence="5 6">
    <name type="scientific">Methylomonas methanica</name>
    <dbReference type="NCBI Taxonomy" id="421"/>
    <lineage>
        <taxon>Bacteria</taxon>
        <taxon>Pseudomonadati</taxon>
        <taxon>Pseudomonadota</taxon>
        <taxon>Gammaproteobacteria</taxon>
        <taxon>Methylococcales</taxon>
        <taxon>Methylococcaceae</taxon>
        <taxon>Methylomonas</taxon>
    </lineage>
</organism>
<keyword evidence="2 4" id="KW-0560">Oxidoreductase</keyword>
<comment type="caution">
    <text evidence="5">The sequence shown here is derived from an EMBL/GenBank/DDBJ whole genome shotgun (WGS) entry which is preliminary data.</text>
</comment>
<evidence type="ECO:0000313" key="5">
    <source>
        <dbReference type="EMBL" id="TCV81149.1"/>
    </source>
</evidence>
<evidence type="ECO:0000256" key="1">
    <source>
        <dbReference type="ARBA" id="ARBA00007198"/>
    </source>
</evidence>
<dbReference type="InterPro" id="IPR006660">
    <property type="entry name" value="Arsenate_reductase-like"/>
</dbReference>
<dbReference type="EMBL" id="SMCN01000016">
    <property type="protein sequence ID" value="TCV81149.1"/>
    <property type="molecule type" value="Genomic_DNA"/>
</dbReference>
<comment type="similarity">
    <text evidence="1 3 4">Belongs to the ArsC family.</text>
</comment>
<dbReference type="Gene3D" id="3.40.30.10">
    <property type="entry name" value="Glutaredoxin"/>
    <property type="match status" value="1"/>
</dbReference>
<dbReference type="PROSITE" id="PS51353">
    <property type="entry name" value="ARSC"/>
    <property type="match status" value="1"/>
</dbReference>
<dbReference type="Proteomes" id="UP000295649">
    <property type="component" value="Unassembled WGS sequence"/>
</dbReference>
<dbReference type="PROSITE" id="PS51354">
    <property type="entry name" value="GLUTAREDOXIN_2"/>
    <property type="match status" value="1"/>
</dbReference>
<gene>
    <name evidence="5" type="ORF">EDE11_11637</name>
</gene>
<evidence type="ECO:0000256" key="4">
    <source>
        <dbReference type="RuleBase" id="RU362029"/>
    </source>
</evidence>
<proteinExistence type="inferred from homology"/>
<evidence type="ECO:0000256" key="3">
    <source>
        <dbReference type="PROSITE-ProRule" id="PRU01282"/>
    </source>
</evidence>
<name>A0ABY2CJA9_METMH</name>
<evidence type="ECO:0000313" key="6">
    <source>
        <dbReference type="Proteomes" id="UP000295649"/>
    </source>
</evidence>
<dbReference type="SUPFAM" id="SSF52833">
    <property type="entry name" value="Thioredoxin-like"/>
    <property type="match status" value="1"/>
</dbReference>
<reference evidence="5 6" key="1">
    <citation type="submission" date="2019-03" db="EMBL/GenBank/DDBJ databases">
        <title>Systems level insights into methane cycling in arid and semi-arid ecosystems.</title>
        <authorList>
            <person name="Kalyuzhnaya M."/>
        </authorList>
    </citation>
    <scope>NUCLEOTIDE SEQUENCE [LARGE SCALE GENOMIC DNA]</scope>
    <source>
        <strain evidence="5 6">S-1</strain>
    </source>
</reference>
<dbReference type="CDD" id="cd03034">
    <property type="entry name" value="ArsC_ArsC"/>
    <property type="match status" value="1"/>
</dbReference>
<evidence type="ECO:0000256" key="2">
    <source>
        <dbReference type="ARBA" id="ARBA00023002"/>
    </source>
</evidence>